<evidence type="ECO:0000313" key="3">
    <source>
        <dbReference type="EMBL" id="AOV62438.1"/>
    </source>
</evidence>
<dbReference type="Proteomes" id="UP000226384">
    <property type="component" value="Segment"/>
</dbReference>
<dbReference type="GO" id="GO:0019058">
    <property type="term" value="P:viral life cycle"/>
    <property type="evidence" value="ECO:0007669"/>
    <property type="project" value="UniProtKB-ARBA"/>
</dbReference>
<accession>A0A1D8KUS9</accession>
<dbReference type="EMBL" id="KU686213">
    <property type="protein sequence ID" value="AOV62438.1"/>
    <property type="molecule type" value="Genomic_DNA"/>
</dbReference>
<organism evidence="3 4">
    <name type="scientific">Synechococcus phage S-CAM7</name>
    <dbReference type="NCBI Taxonomy" id="1883368"/>
    <lineage>
        <taxon>Viruses</taxon>
        <taxon>Duplodnaviria</taxon>
        <taxon>Heunggongvirae</taxon>
        <taxon>Uroviricota</taxon>
        <taxon>Caudoviricetes</taxon>
        <taxon>Pantevenvirales</taxon>
        <taxon>Kyanoviridae</taxon>
        <taxon>Mazuvirus</taxon>
        <taxon>Mazuvirus scam7</taxon>
    </lineage>
</organism>
<proteinExistence type="predicted"/>
<dbReference type="GO" id="GO:0051701">
    <property type="term" value="P:biological process involved in interaction with host"/>
    <property type="evidence" value="ECO:0007669"/>
    <property type="project" value="UniProtKB-ARBA"/>
</dbReference>
<keyword evidence="2" id="KW-0946">Virion</keyword>
<sequence length="4168" mass="444748">MISSETKILLKRSGVPGRIPSLADLKLGELGINYYDGKVYLRQENDVVGSRIIEPGQGDDIGRTIFVTVNGNDNNSGLNERDSVRTIKKAAELAQFGDGIKVYPGQYIEDNPITFRDLVAVEGMDLRNVLVTPANPEKDLYLVGDGFHATNHSFVSNQDSRDAAAIISFRPLEGTASDRYFDAARLIRDNLNFISGEAVGFLTSGYSGFAAGQRSQDAARAIELNTNFISEESFQYINSPDYRGPAYTNPDINQCRSDLKDILAGWRYDLISDGNSESTGVGLTYYAPVKFTKTTNITDLVYDNTTGLLVIETELSTQSLPGDEIKLRDIQLDCPPYGNSFLIAGFDYDNVSGVGTVTLPFIHDIQAGDTIKLDDLKFDCPPYGAQAYSVSDFVYDETTGGSTVTLSSNHNLKVGDAIELRDMQFDCPAYGGTFSNVVNIEYNNVSGEAILTYADAADLDAGDVVLLYDIKLSCPAYGNAISITGFDYDNFTGITQASFASPHGLRVGDLVKFENLKFSCESYLSDTYNIVGFEYNNLTGEALASFSSDHNLSGGSNVVLDNLTFACNSYFPEGINVTGFNYTNTTGVSTISLDHAHNLQIGDRFQLEDLVFACNSYSFTDIDVTAATYDNVTGFVNITLAAPHGSSVGEFVKLDGIEYSCPGGSGITTTIFPDGTIGDQFEILSVPSPSALIVNVGPSAIPHSYVGGGTATVGITTTVFPDGTQGNEFVVTDLVDSLTLVTNVGVSTIAHTYAGSGKIFVGFTTTVFPDGTQGNVFPVLGVPAANQIALNVGTSTIEHTYVGGGTASNEDTFLNVSGFTYNDADGTGLVTLGSNHNLVVGDSFILEDLKFTCDSYRNTASTFDISDFQYDNVTGLSTVVITSSHDLRVNDTIALYDIEFSCPNGSGITTTIFPDGSVDNFYDVVAVIDPNTIITRIGTSTIPHSYVQGGLLQVGITTNIFPDGTRPSDNFFDVVSVPAPNQILTNVGLSSIAHTYASGGKFYTGITTNIFPQTFEDPNVKVVNAVYDNVTGAVTVTCDKPHGLLATNTVLLQGLEFSCASGGPGGAPGVLLFPRNQETYEVVSVATPTTYTINVGPNSIPHTYVSGGISTPQNIIDAVYNRANGELTVTLNRQHGYVAGDTASVVDLVFSCLSGGEGNAPGELIFPRPTDEFVLLSISGSEFTVNVGESSGLPHTYVNGGSVSYAGTTAQVTSALYNEETGVLTVTTSAPLGAAVDNVVTMQGLNFACNSGGPGNDPGTIIFPRLDVPVFKVSKVISGVTYVINVGTSTLAHTYVSGGFSSLKKKVNDNNLFRVLGVPTPNTVVTNVGVSSIPHTYVSGGNGFVGITTNIFPDGTRPNGSRFEVLSVLSPNKAVINVGVSTIPHFYESGGQVQYGETNERPILAFDYNNLTGGARVTVRGPHGLSAGDSVKFDGMEFECVNSPGITTTIFPDGTAASLNLFPVTGVVNNTVFDCNVGRVPFTHTYIQGGSAFVGITTNIFPDGTQGYNYTVTGVPSSNKVNVNVGVSSIQHNYVRGGALFAGETNERDIVNFSYDNESGLAILTLRQPEDLYTGNLVKLKGLEFDCPDSTAITTNIFPDGSQGFLFPVTERLNPTQFQLNIGRSTIQHNYVRGTGAAFVGITTDIFPDLSTQPTKLFNVVSIPSPNTVAVQVGTSTIPHNYESGGTLSVGINTDIFPGSSVVSPLGDTFVIDAVTSSGEIVINVGTSSITHNYERGGQVLYGQSSGGELQHITGPGVMDATIAAIDFERQMSKYVLNNRPWGSFIAAETGIVNGIDYDNVTGFATVTVPGINAQRGDMVRMSDIQFVCSDEYAGLTTTFFPDNTRPEGQYFEVESRIDENSFETFIGISSIKHNHLRGGNVYRYRQGIENVIYDRASGLASVTSMAHGYKVDDIIEMGDIRFTCPVFTPDYDIENFTYDNTTGLSQVTTTVDNDIQIGDLVRLDDIQLDCPAYGNERVITDFEYNNLNGYSEITVASPHGLQLNPRTPVAITTAVYDNVSGIVTVTTAAPLNIDLSINNGVQLTGLGFTCSNSTTTTNVVGAVYDNTTGVVRITTNAANNAAVSSKVKLQNLIFSCESGGVPSDQAFPSGVDGFDFLVSEVISATEFNAIVGVSTLTHTYVTGGTAQVGITTNIFPSDDTLIYPITNIESSTKFSLQVGPSAFAHTYTGGGDATKVNRYSVKLADIKFDCPAYGNDIGVTNFIYDNTSGNSLVTVDSNHGLNVGDSIKLANLKFQCPPYGNQFNVIAADYDNVTGIITVTTDRDLDGISVDEVLRLRDLQFDCNSGTPYAIQQVTFDPFNGRIATLSLGQNPQVNPGDLIKLEGLLYRNAAGDEVPYPDGRDASYNIFEARSVTQVNASTWEVTVQFNNITDSLVIFIPNGSSYGTLFTGVTGNIFPENVGPEGGFYNVLSLPSPNQFAIQVGTSTIPHTYIRNGEAFSGVTTNFFPSTDPQNSPLGNLFEVVGVPTPNQVRINVGVSSISHIYDSGGQLLVGITTNIFPDGTQGNLFPVVSIGSSTELRVNVGTSSIPHNYISGGLMFVGITTNIFPGDPQNSPLGNIFEVLGKDDDCGKDRFTINVGVSTIPHAYVEGGTVTTGVTTSRFPDGTNGFEFPVESVLDADTFIVNVGPSSISHTYVDGGYSRRLESPINSFLYDNVTGFADVGITSHRLNVGDLVKLRDIKFDCDPYGGEKFINNVVYNNLTGRLNVNTIEPHGLSLNETIKLSGIQMDCPAYGNQIAITGASYSNTTGVIDVTVTQAHNLSIGDSVKLDGLDFVCPGGSGITTTIFPDGTAASYNIYEVVSVPAANSLTVNVGTSTIPHTYTGGGNIFVGITTNIFPGSAQNSPRGSFFEVLDTPSITEFTLNVGVSSIAHGYIRGGFVQTGVTTDIFPDGTQGDYFQVGEIIDEDNFTIDAGISSITHRYNSGGYGAKYVTYQSRTPQVVDTSVIRVSGGCKAAEARVDQLAGIVTSIIQNGPSAAPGDVPLNVVAASYNKQTGDLSVTTSGETGVAPVDTVKIENLIFQCSKVSNVIGATYDNTTGKAIITTDDDNGISIGTKIRLEGLNFACNDGSLVYPSDPNTVFDVIVVLGDNKFELDLAKSTKVHTWTGGGVCTTVPTTRTFPDNKVFIYNVKSVLSPTTFTVNVGPSDIDHSYISGGHVSPGLRYQVDNAEYNKITGLLTVTTDVDNQLVANTGVKLNDLQFSCTSGGANNQPGILPFPDGRPANVVAATYNNVTGLLRVTTDKPHQAYADVKVRLEGLEFSCPGGSLIYPSNPNQLLRVTKVEDFYTYEVLLEPSSKVHTYVQGGTSSTGTNHYCVDSVINSRTFTVQMAPNNLTHIYVSGGTVASVFCEQILTGINLRTAKCADDVKKIYLAVVHDVTRGGNMKSVAAARKYYDAVGQYQHIAGGEVNQTVAALDYSLNVVRCVINNVSWGGVPRGYFTSRERAFIPTKSNLDAPLANRSLSRDLLRLADMPPSTTQSVVCIEKPFEKGQYTTNKKFIEAFDYDNVTGIASVTTTQAHRLIKYDAIRLDDIKMRCVGSPRITTNLFPDGTQGDIFEVKQTFQDNPIYPVSDATYNNTTGNLLVESLGSNLELEVGTLVNLRNLRFECSSSGAPGTIVYPTNSDYVYEVKKIINGDTILVNVGVSTLVHTFVPTSTTFNVPQFQELPRKFIAHVGTVGFPHIYEQGGTVWKQEPFQTPESATQLRDVSIQNDPLQFTNSTPNACANVFSAIENTVGVVTTIIDVGFEDSGISVRYPGNDGRGVDSFDQMSSQGVGNIIRGPYIRNCTNFVPKSIGMRMDGFDAEPGDEISNGVQGSSNVDSFTQFNPGGIGCSVSNGTYQQLVSIFTICCDQAIVCDSGAQLDLTNSNSSFGRLGLVARGIGDAKSKCIDRYTGIVAEEAQIEDDTVIIRGVGEKRPYDGQGIFFGELFREVIRIDVTDGGSGYDDENPPVATVDLPTGPSGIKAEVSPTVLDGEVVSIELISNGNQYRDISPTVTIAPPRDPEGRQAKAVAITEPIYYDVDSSSAPVEGTVRVVFKQRLNNTVSVGTTVFFSRLSLQIASSHSFEYIGSGNEINGARPSQGGVPIKANEIVKQEGGSIVYTSTDQAGNFNIGDDFVINQFTGTVTGRSFDQSVLNKVTPLIIALDS</sequence>
<dbReference type="SUPFAM" id="SSF51126">
    <property type="entry name" value="Pectin lyase-like"/>
    <property type="match status" value="1"/>
</dbReference>
<evidence type="ECO:0000256" key="2">
    <source>
        <dbReference type="ARBA" id="ARBA00022844"/>
    </source>
</evidence>
<gene>
    <name evidence="3" type="ORF">S420910_251</name>
</gene>
<reference evidence="3 4" key="1">
    <citation type="journal article" date="2016" name="Virology">
        <title>The genomic content and context of auxiliary metabolic genes in marine cyanomyoviruses.</title>
        <authorList>
            <person name="Crummett L.T."/>
            <person name="Puxty R.J."/>
            <person name="Weihe C."/>
            <person name="Marston M.F."/>
            <person name="Martiny J.B."/>
        </authorList>
    </citation>
    <scope>NUCLEOTIDE SEQUENCE [LARGE SCALE GENOMIC DNA]</scope>
    <source>
        <strain evidence="3">0910SB42</strain>
    </source>
</reference>
<comment type="subcellular location">
    <subcellularLocation>
        <location evidence="1">Virion</location>
    </subcellularLocation>
</comment>
<name>A0A1D8KUS9_9CAUD</name>
<evidence type="ECO:0000313" key="4">
    <source>
        <dbReference type="Proteomes" id="UP000226384"/>
    </source>
</evidence>
<evidence type="ECO:0000256" key="1">
    <source>
        <dbReference type="ARBA" id="ARBA00004328"/>
    </source>
</evidence>
<dbReference type="GO" id="GO:0044423">
    <property type="term" value="C:virion component"/>
    <property type="evidence" value="ECO:0007669"/>
    <property type="project" value="UniProtKB-KW"/>
</dbReference>
<protein>
    <submittedName>
        <fullName evidence="3">Uncharacterized protein</fullName>
    </submittedName>
</protein>
<dbReference type="InterPro" id="IPR011050">
    <property type="entry name" value="Pectin_lyase_fold/virulence"/>
</dbReference>